<dbReference type="Proteomes" id="UP000887566">
    <property type="component" value="Unplaced"/>
</dbReference>
<name>A0A914VER1_9BILA</name>
<protein>
    <submittedName>
        <fullName evidence="3">Secreted protein</fullName>
    </submittedName>
</protein>
<evidence type="ECO:0000313" key="3">
    <source>
        <dbReference type="WBParaSite" id="PSAMB.scaffold1863size27146.g15288.t1"/>
    </source>
</evidence>
<organism evidence="2 3">
    <name type="scientific">Plectus sambesii</name>
    <dbReference type="NCBI Taxonomy" id="2011161"/>
    <lineage>
        <taxon>Eukaryota</taxon>
        <taxon>Metazoa</taxon>
        <taxon>Ecdysozoa</taxon>
        <taxon>Nematoda</taxon>
        <taxon>Chromadorea</taxon>
        <taxon>Plectida</taxon>
        <taxon>Plectina</taxon>
        <taxon>Plectoidea</taxon>
        <taxon>Plectidae</taxon>
        <taxon>Plectus</taxon>
    </lineage>
</organism>
<sequence length="212" mass="23303">MSFVVFGNSFALRAQKRLLLVATLRLVPATIRLPPPVGAQRIDAITQRRAKKHRGDKKSAVGGTWTIGRKRQRRPLSRRKPAGQGRAPPIARNRQRQPRDGSNVSLSVVSRLVPRDNTRGGQATTAGGGGHRRRRDGRPEVFVRRSLHKTPPAYRLHKAPGCCHYTPHSLSSLLSLSFALVRALPTNFDLSRPAPAGQQHLAARPPAFAPNN</sequence>
<feature type="region of interest" description="Disordered" evidence="1">
    <location>
        <begin position="46"/>
        <end position="149"/>
    </location>
</feature>
<evidence type="ECO:0000256" key="1">
    <source>
        <dbReference type="SAM" id="MobiDB-lite"/>
    </source>
</evidence>
<reference evidence="3" key="1">
    <citation type="submission" date="2022-11" db="UniProtKB">
        <authorList>
            <consortium name="WormBaseParasite"/>
        </authorList>
    </citation>
    <scope>IDENTIFICATION</scope>
</reference>
<accession>A0A914VER1</accession>
<evidence type="ECO:0000313" key="2">
    <source>
        <dbReference type="Proteomes" id="UP000887566"/>
    </source>
</evidence>
<feature type="compositionally biased region" description="Basic residues" evidence="1">
    <location>
        <begin position="68"/>
        <end position="81"/>
    </location>
</feature>
<feature type="compositionally biased region" description="Low complexity" evidence="1">
    <location>
        <begin position="102"/>
        <end position="112"/>
    </location>
</feature>
<dbReference type="AlphaFoldDB" id="A0A914VER1"/>
<proteinExistence type="predicted"/>
<dbReference type="WBParaSite" id="PSAMB.scaffold1863size27146.g15288.t1">
    <property type="protein sequence ID" value="PSAMB.scaffold1863size27146.g15288.t1"/>
    <property type="gene ID" value="PSAMB.scaffold1863size27146.g15288"/>
</dbReference>
<keyword evidence="2" id="KW-1185">Reference proteome</keyword>